<name>A0AAP0B0D2_9ASPA</name>
<evidence type="ECO:0000313" key="8">
    <source>
        <dbReference type="EMBL" id="KAK8921556.1"/>
    </source>
</evidence>
<evidence type="ECO:0000256" key="3">
    <source>
        <dbReference type="ARBA" id="ARBA00022723"/>
    </source>
</evidence>
<dbReference type="InterPro" id="IPR013520">
    <property type="entry name" value="Ribonucl_H"/>
</dbReference>
<comment type="caution">
    <text evidence="8">The sequence shown here is derived from an EMBL/GenBank/DDBJ whole genome shotgun (WGS) entry which is preliminary data.</text>
</comment>
<dbReference type="EMBL" id="JBBWWQ010000018">
    <property type="protein sequence ID" value="KAK8921556.1"/>
    <property type="molecule type" value="Genomic_DNA"/>
</dbReference>
<dbReference type="GO" id="GO:0008408">
    <property type="term" value="F:3'-5' exonuclease activity"/>
    <property type="evidence" value="ECO:0007669"/>
    <property type="project" value="TreeGrafter"/>
</dbReference>
<keyword evidence="9" id="KW-1185">Reference proteome</keyword>
<dbReference type="SMART" id="SM00479">
    <property type="entry name" value="EXOIII"/>
    <property type="match status" value="1"/>
</dbReference>
<keyword evidence="5" id="KW-0269">Exonuclease</keyword>
<dbReference type="FunFam" id="3.30.420.10:FF:000040">
    <property type="entry name" value="Exonuclease family protein"/>
    <property type="match status" value="1"/>
</dbReference>
<dbReference type="Pfam" id="PF00929">
    <property type="entry name" value="RNase_T"/>
    <property type="match status" value="1"/>
</dbReference>
<gene>
    <name evidence="8" type="ORF">KSP39_PZI020208</name>
</gene>
<dbReference type="InterPro" id="IPR036397">
    <property type="entry name" value="RNaseH_sf"/>
</dbReference>
<proteinExistence type="predicted"/>
<keyword evidence="2" id="KW-0540">Nuclease</keyword>
<comment type="cofactor">
    <cofactor evidence="1">
        <name>Mg(2+)</name>
        <dbReference type="ChEBI" id="CHEBI:18420"/>
    </cofactor>
</comment>
<evidence type="ECO:0000313" key="9">
    <source>
        <dbReference type="Proteomes" id="UP001418222"/>
    </source>
</evidence>
<reference evidence="8 9" key="1">
    <citation type="journal article" date="2022" name="Nat. Plants">
        <title>Genomes of leafy and leafless Platanthera orchids illuminate the evolution of mycoheterotrophy.</title>
        <authorList>
            <person name="Li M.H."/>
            <person name="Liu K.W."/>
            <person name="Li Z."/>
            <person name="Lu H.C."/>
            <person name="Ye Q.L."/>
            <person name="Zhang D."/>
            <person name="Wang J.Y."/>
            <person name="Li Y.F."/>
            <person name="Zhong Z.M."/>
            <person name="Liu X."/>
            <person name="Yu X."/>
            <person name="Liu D.K."/>
            <person name="Tu X.D."/>
            <person name="Liu B."/>
            <person name="Hao Y."/>
            <person name="Liao X.Y."/>
            <person name="Jiang Y.T."/>
            <person name="Sun W.H."/>
            <person name="Chen J."/>
            <person name="Chen Y.Q."/>
            <person name="Ai Y."/>
            <person name="Zhai J.W."/>
            <person name="Wu S.S."/>
            <person name="Zhou Z."/>
            <person name="Hsiao Y.Y."/>
            <person name="Wu W.L."/>
            <person name="Chen Y.Y."/>
            <person name="Lin Y.F."/>
            <person name="Hsu J.L."/>
            <person name="Li C.Y."/>
            <person name="Wang Z.W."/>
            <person name="Zhao X."/>
            <person name="Zhong W.Y."/>
            <person name="Ma X.K."/>
            <person name="Ma L."/>
            <person name="Huang J."/>
            <person name="Chen G.Z."/>
            <person name="Huang M.Z."/>
            <person name="Huang L."/>
            <person name="Peng D.H."/>
            <person name="Luo Y.B."/>
            <person name="Zou S.Q."/>
            <person name="Chen S.P."/>
            <person name="Lan S."/>
            <person name="Tsai W.C."/>
            <person name="Van de Peer Y."/>
            <person name="Liu Z.J."/>
        </authorList>
    </citation>
    <scope>NUCLEOTIDE SEQUENCE [LARGE SCALE GENOMIC DNA]</scope>
    <source>
        <strain evidence="8">Lor287</strain>
    </source>
</reference>
<dbReference type="InterPro" id="IPR012337">
    <property type="entry name" value="RNaseH-like_sf"/>
</dbReference>
<dbReference type="GO" id="GO:0046872">
    <property type="term" value="F:metal ion binding"/>
    <property type="evidence" value="ECO:0007669"/>
    <property type="project" value="UniProtKB-KW"/>
</dbReference>
<keyword evidence="3" id="KW-0479">Metal-binding</keyword>
<evidence type="ECO:0000259" key="7">
    <source>
        <dbReference type="SMART" id="SM00479"/>
    </source>
</evidence>
<dbReference type="SUPFAM" id="SSF53098">
    <property type="entry name" value="Ribonuclease H-like"/>
    <property type="match status" value="1"/>
</dbReference>
<feature type="domain" description="Exonuclease" evidence="7">
    <location>
        <begin position="22"/>
        <end position="202"/>
    </location>
</feature>
<dbReference type="Gene3D" id="3.30.420.10">
    <property type="entry name" value="Ribonuclease H-like superfamily/Ribonuclease H"/>
    <property type="match status" value="1"/>
</dbReference>
<dbReference type="CDD" id="cd06127">
    <property type="entry name" value="DEDDh"/>
    <property type="match status" value="1"/>
</dbReference>
<evidence type="ECO:0000256" key="4">
    <source>
        <dbReference type="ARBA" id="ARBA00022801"/>
    </source>
</evidence>
<evidence type="ECO:0000256" key="2">
    <source>
        <dbReference type="ARBA" id="ARBA00022722"/>
    </source>
</evidence>
<organism evidence="8 9">
    <name type="scientific">Platanthera zijinensis</name>
    <dbReference type="NCBI Taxonomy" id="2320716"/>
    <lineage>
        <taxon>Eukaryota</taxon>
        <taxon>Viridiplantae</taxon>
        <taxon>Streptophyta</taxon>
        <taxon>Embryophyta</taxon>
        <taxon>Tracheophyta</taxon>
        <taxon>Spermatophyta</taxon>
        <taxon>Magnoliopsida</taxon>
        <taxon>Liliopsida</taxon>
        <taxon>Asparagales</taxon>
        <taxon>Orchidaceae</taxon>
        <taxon>Orchidoideae</taxon>
        <taxon>Orchideae</taxon>
        <taxon>Orchidinae</taxon>
        <taxon>Platanthera</taxon>
    </lineage>
</organism>
<dbReference type="Proteomes" id="UP001418222">
    <property type="component" value="Unassembled WGS sequence"/>
</dbReference>
<evidence type="ECO:0000256" key="6">
    <source>
        <dbReference type="ARBA" id="ARBA00022842"/>
    </source>
</evidence>
<evidence type="ECO:0000256" key="1">
    <source>
        <dbReference type="ARBA" id="ARBA00001946"/>
    </source>
</evidence>
<protein>
    <recommendedName>
        <fullName evidence="7">Exonuclease domain-containing protein</fullName>
    </recommendedName>
</protein>
<evidence type="ECO:0000256" key="5">
    <source>
        <dbReference type="ARBA" id="ARBA00022839"/>
    </source>
</evidence>
<keyword evidence="4" id="KW-0378">Hydrolase</keyword>
<dbReference type="GO" id="GO:0003676">
    <property type="term" value="F:nucleic acid binding"/>
    <property type="evidence" value="ECO:0007669"/>
    <property type="project" value="InterPro"/>
</dbReference>
<sequence>MEAAAEPSAGRERDGQEDDGAMIAFFDVETTVPSGSGRGGGGGGGYSLLEFGAILVCPRRLIEVENFSTLIRPSDLNTISSLSIRCNGITRDSVTAAPSFGDVADKVFSILHGRVWAGHNILRFDCARIREAFAEIGRPPPDPMGTIDTLPLLTQRFGRRAGNMKMATLATYFGLGPQKHRSLDDVRLNLEVVKYCTAVLFLESNVSTASPVKSFLTVNSTTVNCNNQSDIPAVPNLVDNLQGSSCFDNNAGEFSHDLGQYNHPHLKDDAAYLLTQIEQMRIDSSQVNSAASVERNSASNSSDAIRNLSSCAGFLEPDDVLLNCITVTHTNLSPTVKKMHILHLNVPLWICCRDLVIHFGISTKFMDHTGRPKLSILVNAPESLCLVLSICDSLVQRSFRSFGSSSEWRSLIKKNAFTNSSTIRLHIPTISNYDATTYSTEIYRREASGDTNKLVFSKFDVAELDLLLAPGTIVDGFFCFDTYDYQQHAGIRLVAKSLVIHSR</sequence>
<dbReference type="PANTHER" id="PTHR30231:SF4">
    <property type="entry name" value="PROTEIN NEN2"/>
    <property type="match status" value="1"/>
</dbReference>
<accession>A0AAP0B0D2</accession>
<keyword evidence="6" id="KW-0460">Magnesium</keyword>
<dbReference type="AlphaFoldDB" id="A0AAP0B0D2"/>
<dbReference type="PANTHER" id="PTHR30231">
    <property type="entry name" value="DNA POLYMERASE III SUBUNIT EPSILON"/>
    <property type="match status" value="1"/>
</dbReference>